<organism evidence="5 6">
    <name type="scientific">Faecalicatena faecalis</name>
    <dbReference type="NCBI Taxonomy" id="2726362"/>
    <lineage>
        <taxon>Bacteria</taxon>
        <taxon>Bacillati</taxon>
        <taxon>Bacillota</taxon>
        <taxon>Clostridia</taxon>
        <taxon>Lachnospirales</taxon>
        <taxon>Lachnospiraceae</taxon>
        <taxon>Faecalicatena</taxon>
    </lineage>
</organism>
<name>A0ABS6D718_9FIRM</name>
<dbReference type="InterPro" id="IPR018164">
    <property type="entry name" value="Ala-tRNA-synth_IIc_N"/>
</dbReference>
<dbReference type="InterPro" id="IPR051335">
    <property type="entry name" value="Alanyl-tRNA_Editing_Enzymes"/>
</dbReference>
<evidence type="ECO:0000313" key="5">
    <source>
        <dbReference type="EMBL" id="MBU3877398.1"/>
    </source>
</evidence>
<evidence type="ECO:0000313" key="6">
    <source>
        <dbReference type="Proteomes" id="UP000723714"/>
    </source>
</evidence>
<dbReference type="PANTHER" id="PTHR43462:SF1">
    <property type="entry name" value="ALANYL-TRNA EDITING PROTEIN AARSD1"/>
    <property type="match status" value="1"/>
</dbReference>
<dbReference type="RefSeq" id="WP_216243796.1">
    <property type="nucleotide sequence ID" value="NZ_JABACJ020000018.1"/>
</dbReference>
<evidence type="ECO:0000256" key="1">
    <source>
        <dbReference type="ARBA" id="ARBA00004496"/>
    </source>
</evidence>
<dbReference type="PANTHER" id="PTHR43462">
    <property type="entry name" value="ALANYL-TRNA EDITING PROTEIN"/>
    <property type="match status" value="1"/>
</dbReference>
<keyword evidence="6" id="KW-1185">Reference proteome</keyword>
<sequence length="390" mass="44682">MTEKLFYQDSHQREFTANVQMCQPKGEAYEVVLDRTAFFPEGGGQYADTGLLGDVRVLDVHEKNGLIYHLTEAPIEPCTEVTGKIDWELRFMKMQQHTGEHIVSGLVHERFGYHNVGFHLGSEDCTMDFNGEITKEELKEIEWAANEAVFKNLKVQVSYPSKEELEMLEYRSKIEIEGQVRIVTIPGYDVCACCAPHVEYTGEIGMVKLTNVQRYKGGVRVTMLCGFRALRDYREKERHVKNISTLLCAKENEVSKAVEHLKEEQVRWKAKLSESQRKLLEYRAREIPQEEAFTCLFENELEGDGPRILMNLVLAEGKKGCAVFLETGREEYRYVIGSKSMDVRPIAKGLNEMFSGRGGGKPEMVQGSLKGNKYDVREWIQKKVRETTNE</sequence>
<dbReference type="Pfam" id="PF01411">
    <property type="entry name" value="tRNA-synt_2c"/>
    <property type="match status" value="1"/>
</dbReference>
<dbReference type="EMBL" id="JABACJ020000018">
    <property type="protein sequence ID" value="MBU3877398.1"/>
    <property type="molecule type" value="Genomic_DNA"/>
</dbReference>
<feature type="domain" description="Alanyl-transfer RNA synthetases family profile" evidence="4">
    <location>
        <begin position="1"/>
        <end position="220"/>
    </location>
</feature>
<evidence type="ECO:0000259" key="4">
    <source>
        <dbReference type="PROSITE" id="PS50860"/>
    </source>
</evidence>
<protein>
    <recommendedName>
        <fullName evidence="4">Alanyl-transfer RNA synthetases family profile domain-containing protein</fullName>
    </recommendedName>
</protein>
<dbReference type="Pfam" id="PF07973">
    <property type="entry name" value="tRNA_SAD"/>
    <property type="match status" value="1"/>
</dbReference>
<dbReference type="SMART" id="SM00863">
    <property type="entry name" value="tRNA_SAD"/>
    <property type="match status" value="1"/>
</dbReference>
<keyword evidence="3" id="KW-0862">Zinc</keyword>
<accession>A0ABS6D718</accession>
<evidence type="ECO:0000256" key="3">
    <source>
        <dbReference type="ARBA" id="ARBA00022833"/>
    </source>
</evidence>
<comment type="subcellular location">
    <subcellularLocation>
        <location evidence="1">Cytoplasm</location>
    </subcellularLocation>
</comment>
<dbReference type="PROSITE" id="PS50860">
    <property type="entry name" value="AA_TRNA_LIGASE_II_ALA"/>
    <property type="match status" value="1"/>
</dbReference>
<dbReference type="InterPro" id="IPR018165">
    <property type="entry name" value="Ala-tRNA-synth_IIc_core"/>
</dbReference>
<keyword evidence="2" id="KW-0479">Metal-binding</keyword>
<proteinExistence type="predicted"/>
<reference evidence="5 6" key="1">
    <citation type="submission" date="2021-06" db="EMBL/GenBank/DDBJ databases">
        <title>Faecalicatena sp. nov. isolated from porcine feces.</title>
        <authorList>
            <person name="Oh B.S."/>
            <person name="Lee J.H."/>
        </authorList>
    </citation>
    <scope>NUCLEOTIDE SEQUENCE [LARGE SCALE GENOMIC DNA]</scope>
    <source>
        <strain evidence="5 6">AGMB00832</strain>
    </source>
</reference>
<dbReference type="Proteomes" id="UP000723714">
    <property type="component" value="Unassembled WGS sequence"/>
</dbReference>
<evidence type="ECO:0000256" key="2">
    <source>
        <dbReference type="ARBA" id="ARBA00022723"/>
    </source>
</evidence>
<gene>
    <name evidence="5" type="ORF">HGO97_016455</name>
</gene>
<dbReference type="InterPro" id="IPR012947">
    <property type="entry name" value="tRNA_SAD"/>
</dbReference>
<comment type="caution">
    <text evidence="5">The sequence shown here is derived from an EMBL/GenBank/DDBJ whole genome shotgun (WGS) entry which is preliminary data.</text>
</comment>